<evidence type="ECO:0000313" key="12">
    <source>
        <dbReference type="EMBL" id="TJW10000.1"/>
    </source>
</evidence>
<feature type="transmembrane region" description="Helical" evidence="8">
    <location>
        <begin position="76"/>
        <end position="99"/>
    </location>
</feature>
<dbReference type="InterPro" id="IPR000644">
    <property type="entry name" value="CBS_dom"/>
</dbReference>
<dbReference type="GO" id="GO:0022857">
    <property type="term" value="F:transmembrane transporter activity"/>
    <property type="evidence" value="ECO:0007669"/>
    <property type="project" value="InterPro"/>
</dbReference>
<evidence type="ECO:0000256" key="8">
    <source>
        <dbReference type="SAM" id="Phobius"/>
    </source>
</evidence>
<feature type="transmembrane region" description="Helical" evidence="8">
    <location>
        <begin position="354"/>
        <end position="380"/>
    </location>
</feature>
<keyword evidence="4 8" id="KW-0812">Transmembrane</keyword>
<feature type="domain" description="CBS" evidence="10">
    <location>
        <begin position="481"/>
        <end position="538"/>
    </location>
</feature>
<dbReference type="InterPro" id="IPR020846">
    <property type="entry name" value="MFS_dom"/>
</dbReference>
<dbReference type="EMBL" id="JACHYA010000002">
    <property type="protein sequence ID" value="MBB3170973.1"/>
    <property type="molecule type" value="Genomic_DNA"/>
</dbReference>
<feature type="transmembrane region" description="Helical" evidence="8">
    <location>
        <begin position="137"/>
        <end position="157"/>
    </location>
</feature>
<dbReference type="InterPro" id="IPR004638">
    <property type="entry name" value="EmrB-like"/>
</dbReference>
<dbReference type="AlphaFoldDB" id="A0A3N0A8K0"/>
<gene>
    <name evidence="12" type="ORF">E5982_07985</name>
    <name evidence="11" type="ORF">FHR31_000785</name>
</gene>
<evidence type="ECO:0000256" key="1">
    <source>
        <dbReference type="ARBA" id="ARBA00004651"/>
    </source>
</evidence>
<dbReference type="EMBL" id="SSTM01000005">
    <property type="protein sequence ID" value="TJW10000.1"/>
    <property type="molecule type" value="Genomic_DNA"/>
</dbReference>
<dbReference type="CDD" id="cd17503">
    <property type="entry name" value="MFS_LmrB_MDR_like"/>
    <property type="match status" value="1"/>
</dbReference>
<dbReference type="PANTHER" id="PTHR42718:SF24">
    <property type="entry name" value="MAJOR FACILITATOR SUPERFAMILY (MFS) PROFILE DOMAIN-CONTAINING PROTEIN"/>
    <property type="match status" value="1"/>
</dbReference>
<dbReference type="Gene3D" id="3.10.580.10">
    <property type="entry name" value="CBS-domain"/>
    <property type="match status" value="1"/>
</dbReference>
<keyword evidence="7" id="KW-0129">CBS domain</keyword>
<evidence type="ECO:0000313" key="11">
    <source>
        <dbReference type="EMBL" id="MBB3170973.1"/>
    </source>
</evidence>
<dbReference type="OrthoDB" id="9812221at2"/>
<proteinExistence type="predicted"/>
<feature type="domain" description="Major facilitator superfamily (MFS) profile" evidence="9">
    <location>
        <begin position="10"/>
        <end position="461"/>
    </location>
</feature>
<evidence type="ECO:0000259" key="10">
    <source>
        <dbReference type="PROSITE" id="PS51371"/>
    </source>
</evidence>
<feature type="transmembrane region" description="Helical" evidence="8">
    <location>
        <begin position="222"/>
        <end position="244"/>
    </location>
</feature>
<feature type="transmembrane region" description="Helical" evidence="8">
    <location>
        <begin position="401"/>
        <end position="421"/>
    </location>
</feature>
<dbReference type="RefSeq" id="WP_123186106.1">
    <property type="nucleotide sequence ID" value="NZ_CANSOV010000014.1"/>
</dbReference>
<feature type="transmembrane region" description="Helical" evidence="8">
    <location>
        <begin position="295"/>
        <end position="318"/>
    </location>
</feature>
<feature type="domain" description="CBS" evidence="10">
    <location>
        <begin position="571"/>
        <end position="630"/>
    </location>
</feature>
<feature type="transmembrane region" description="Helical" evidence="8">
    <location>
        <begin position="330"/>
        <end position="348"/>
    </location>
</feature>
<evidence type="ECO:0000256" key="3">
    <source>
        <dbReference type="ARBA" id="ARBA00022475"/>
    </source>
</evidence>
<dbReference type="Pfam" id="PF07690">
    <property type="entry name" value="MFS_1"/>
    <property type="match status" value="1"/>
</dbReference>
<evidence type="ECO:0000313" key="13">
    <source>
        <dbReference type="Proteomes" id="UP000309454"/>
    </source>
</evidence>
<dbReference type="Proteomes" id="UP000309454">
    <property type="component" value="Unassembled WGS sequence"/>
</dbReference>
<feature type="transmembrane region" description="Helical" evidence="8">
    <location>
        <begin position="264"/>
        <end position="289"/>
    </location>
</feature>
<dbReference type="NCBIfam" id="TIGR00711">
    <property type="entry name" value="efflux_EmrB"/>
    <property type="match status" value="1"/>
</dbReference>
<evidence type="ECO:0000313" key="14">
    <source>
        <dbReference type="Proteomes" id="UP000530850"/>
    </source>
</evidence>
<protein>
    <submittedName>
        <fullName evidence="12">DHA2 family efflux MFS transporter permease subunit</fullName>
    </submittedName>
    <submittedName>
        <fullName evidence="11">EmrB/QacA subfamily drug resistance transporter</fullName>
    </submittedName>
</protein>
<reference evidence="11 14" key="2">
    <citation type="submission" date="2020-08" db="EMBL/GenBank/DDBJ databases">
        <title>Sequencing the genomes of 1000 actinobacteria strains.</title>
        <authorList>
            <person name="Klenk H.-P."/>
        </authorList>
    </citation>
    <scope>NUCLEOTIDE SEQUENCE [LARGE SCALE GENOMIC DNA]</scope>
    <source>
        <strain evidence="11 14">DSM 22242</strain>
    </source>
</reference>
<dbReference type="InterPro" id="IPR036259">
    <property type="entry name" value="MFS_trans_sf"/>
</dbReference>
<keyword evidence="3" id="KW-1003">Cell membrane</keyword>
<dbReference type="PROSITE" id="PS50850">
    <property type="entry name" value="MFS"/>
    <property type="match status" value="1"/>
</dbReference>
<dbReference type="PANTHER" id="PTHR42718">
    <property type="entry name" value="MAJOR FACILITATOR SUPERFAMILY MULTIDRUG TRANSPORTER MFSC"/>
    <property type="match status" value="1"/>
</dbReference>
<reference evidence="12 13" key="1">
    <citation type="submission" date="2019-04" db="EMBL/GenBank/DDBJ databases">
        <title>Microbes associate with the intestines of laboratory mice.</title>
        <authorList>
            <person name="Navarre W."/>
            <person name="Wong E."/>
            <person name="Huang K.C."/>
            <person name="Tropini C."/>
            <person name="Ng K."/>
            <person name="Yu B."/>
        </authorList>
    </citation>
    <scope>NUCLEOTIDE SEQUENCE [LARGE SCALE GENOMIC DNA]</scope>
    <source>
        <strain evidence="12 13">NM48_B13</strain>
    </source>
</reference>
<dbReference type="GeneID" id="93357423"/>
<evidence type="ECO:0000256" key="2">
    <source>
        <dbReference type="ARBA" id="ARBA00022448"/>
    </source>
</evidence>
<dbReference type="InterPro" id="IPR046342">
    <property type="entry name" value="CBS_dom_sf"/>
</dbReference>
<keyword evidence="5 8" id="KW-1133">Transmembrane helix</keyword>
<comment type="caution">
    <text evidence="11">The sequence shown here is derived from an EMBL/GenBank/DDBJ whole genome shotgun (WGS) entry which is preliminary data.</text>
</comment>
<dbReference type="Gene3D" id="1.20.1250.20">
    <property type="entry name" value="MFS general substrate transporter like domains"/>
    <property type="match status" value="1"/>
</dbReference>
<feature type="transmembrane region" description="Helical" evidence="8">
    <location>
        <begin position="163"/>
        <end position="185"/>
    </location>
</feature>
<dbReference type="InterPro" id="IPR011701">
    <property type="entry name" value="MFS"/>
</dbReference>
<feature type="transmembrane region" description="Helical" evidence="8">
    <location>
        <begin position="197"/>
        <end position="216"/>
    </location>
</feature>
<dbReference type="SUPFAM" id="SSF103473">
    <property type="entry name" value="MFS general substrate transporter"/>
    <property type="match status" value="1"/>
</dbReference>
<feature type="transmembrane region" description="Helical" evidence="8">
    <location>
        <begin position="105"/>
        <end position="125"/>
    </location>
</feature>
<accession>A0A3N0A8K0</accession>
<dbReference type="Pfam" id="PF00571">
    <property type="entry name" value="CBS"/>
    <property type="match status" value="2"/>
</dbReference>
<keyword evidence="2" id="KW-0813">Transport</keyword>
<dbReference type="Gene3D" id="1.20.1720.10">
    <property type="entry name" value="Multidrug resistance protein D"/>
    <property type="match status" value="1"/>
</dbReference>
<sequence>MNLARRQWMVIGVLVFGAFVTVLNQTVVTPALPSIMEEMGVDAATAQWLTTGFTLVNAIMIPITAYLQDRFTTKGLFVVSMSLFAAGSAMCGLALSFPVILAGRLIQAAGAGILMPMTMTVLLITFPVDKRGSAMGIFGLVIAFAPAIGPTVAGFVIDQFDWHIMFMAITVLSALIVLASLFFMERHLGTGDGTAKLDPLSLVLSTLGFGLMLYGFSAVGSAGLTLLTAAAIALGIAGVVWFFIRQTHLEEPMLQVRVLENRRFLVATIIGMLVQGALLAAGILMPIYLQTLLGQSATVSGLVLMPGAILMGIMNPVAGKWFDRSGPRKLAIIGMGLLTLTTAGFAVLTLSTPIMWLTALYTVRMFSTALVNMPITTWGMNALPNDLMNHGTSVNNTLRQVAGSLGTAVIISVSTIITNSLTGTMDTASATLYGINVAFGVCTALCLVGLILTIALVRDRKGEDAQRDTDGSHRTLLESIMKTDVYSLPRTATVEDAMRLFVTKHISAAPIVNDKGEAVGFISDGDILKRLSPRQGSFIDPIVLIMSSARDGRTYDERLQNLMSANVCEIGAPRSINVSVHADLPQVCRVLAESHLKKVPVVDNGKLVGIINRSDITQYSMQAYLSGQPSEEAAAAVADLEAAAAASASPSR</sequence>
<evidence type="ECO:0000256" key="5">
    <source>
        <dbReference type="ARBA" id="ARBA00022989"/>
    </source>
</evidence>
<comment type="subcellular location">
    <subcellularLocation>
        <location evidence="1">Cell membrane</location>
        <topology evidence="1">Multi-pass membrane protein</topology>
    </subcellularLocation>
</comment>
<name>A0A3N0A8K0_9ACTN</name>
<dbReference type="SUPFAM" id="SSF54631">
    <property type="entry name" value="CBS-domain pair"/>
    <property type="match status" value="1"/>
</dbReference>
<dbReference type="Proteomes" id="UP000530850">
    <property type="component" value="Unassembled WGS sequence"/>
</dbReference>
<dbReference type="SMART" id="SM00116">
    <property type="entry name" value="CBS"/>
    <property type="match status" value="2"/>
</dbReference>
<feature type="transmembrane region" description="Helical" evidence="8">
    <location>
        <begin position="48"/>
        <end position="67"/>
    </location>
</feature>
<evidence type="ECO:0000256" key="7">
    <source>
        <dbReference type="PROSITE-ProRule" id="PRU00703"/>
    </source>
</evidence>
<keyword evidence="13" id="KW-1185">Reference proteome</keyword>
<evidence type="ECO:0000256" key="4">
    <source>
        <dbReference type="ARBA" id="ARBA00022692"/>
    </source>
</evidence>
<dbReference type="GO" id="GO:0005886">
    <property type="term" value="C:plasma membrane"/>
    <property type="evidence" value="ECO:0007669"/>
    <property type="project" value="UniProtKB-SubCell"/>
</dbReference>
<dbReference type="PRINTS" id="PR01036">
    <property type="entry name" value="TCRTETB"/>
</dbReference>
<organism evidence="11 14">
    <name type="scientific">Parvibacter caecicola</name>
    <dbReference type="NCBI Taxonomy" id="747645"/>
    <lineage>
        <taxon>Bacteria</taxon>
        <taxon>Bacillati</taxon>
        <taxon>Actinomycetota</taxon>
        <taxon>Coriobacteriia</taxon>
        <taxon>Coriobacteriales</taxon>
        <taxon>Coriobacteriaceae</taxon>
        <taxon>Parvibacter</taxon>
    </lineage>
</organism>
<evidence type="ECO:0000259" key="9">
    <source>
        <dbReference type="PROSITE" id="PS50850"/>
    </source>
</evidence>
<dbReference type="PROSITE" id="PS51371">
    <property type="entry name" value="CBS"/>
    <property type="match status" value="2"/>
</dbReference>
<keyword evidence="6 8" id="KW-0472">Membrane</keyword>
<evidence type="ECO:0000256" key="6">
    <source>
        <dbReference type="ARBA" id="ARBA00023136"/>
    </source>
</evidence>
<feature type="transmembrane region" description="Helical" evidence="8">
    <location>
        <begin position="433"/>
        <end position="457"/>
    </location>
</feature>